<dbReference type="PANTHER" id="PTHR11909">
    <property type="entry name" value="CASEIN KINASE-RELATED"/>
    <property type="match status" value="1"/>
</dbReference>
<evidence type="ECO:0000256" key="1">
    <source>
        <dbReference type="PROSITE-ProRule" id="PRU10141"/>
    </source>
</evidence>
<dbReference type="PROSITE" id="PS50011">
    <property type="entry name" value="PROTEIN_KINASE_DOM"/>
    <property type="match status" value="1"/>
</dbReference>
<dbReference type="FunFam" id="1.10.510.10:FF:000596">
    <property type="entry name" value="CK1 family protein kinase"/>
    <property type="match status" value="1"/>
</dbReference>
<dbReference type="EMBL" id="GDID01005288">
    <property type="protein sequence ID" value="JAP91318.1"/>
    <property type="molecule type" value="Transcribed_RNA"/>
</dbReference>
<keyword evidence="4" id="KW-0418">Kinase</keyword>
<dbReference type="PROSITE" id="PS00107">
    <property type="entry name" value="PROTEIN_KINASE_ATP"/>
    <property type="match status" value="1"/>
</dbReference>
<feature type="binding site" evidence="1">
    <location>
        <position position="40"/>
    </location>
    <ligand>
        <name>ATP</name>
        <dbReference type="ChEBI" id="CHEBI:30616"/>
    </ligand>
</feature>
<organism evidence="4">
    <name type="scientific">Trepomonas sp. PC1</name>
    <dbReference type="NCBI Taxonomy" id="1076344"/>
    <lineage>
        <taxon>Eukaryota</taxon>
        <taxon>Metamonada</taxon>
        <taxon>Diplomonadida</taxon>
        <taxon>Hexamitidae</taxon>
        <taxon>Hexamitinae</taxon>
        <taxon>Trepomonas</taxon>
    </lineage>
</organism>
<dbReference type="InterPro" id="IPR050235">
    <property type="entry name" value="CK1_Ser-Thr_kinase"/>
</dbReference>
<dbReference type="Gene3D" id="1.10.510.10">
    <property type="entry name" value="Transferase(Phosphotransferase) domain 1"/>
    <property type="match status" value="1"/>
</dbReference>
<name>A0A146K4K4_9EUKA</name>
<dbReference type="GO" id="GO:0005524">
    <property type="term" value="F:ATP binding"/>
    <property type="evidence" value="ECO:0007669"/>
    <property type="project" value="UniProtKB-UniRule"/>
</dbReference>
<accession>A0A146K4K4</accession>
<dbReference type="SMART" id="SM00220">
    <property type="entry name" value="S_TKc"/>
    <property type="match status" value="1"/>
</dbReference>
<proteinExistence type="predicted"/>
<dbReference type="AlphaFoldDB" id="A0A146K4K4"/>
<evidence type="ECO:0000256" key="2">
    <source>
        <dbReference type="SAM" id="MobiDB-lite"/>
    </source>
</evidence>
<dbReference type="Pfam" id="PF00069">
    <property type="entry name" value="Pkinase"/>
    <property type="match status" value="1"/>
</dbReference>
<dbReference type="SUPFAM" id="SSF56112">
    <property type="entry name" value="Protein kinase-like (PK-like)"/>
    <property type="match status" value="1"/>
</dbReference>
<keyword evidence="1" id="KW-0547">Nucleotide-binding</keyword>
<dbReference type="InterPro" id="IPR011009">
    <property type="entry name" value="Kinase-like_dom_sf"/>
</dbReference>
<protein>
    <submittedName>
        <fullName evidence="4">Kinase, CK1 Casein kinase</fullName>
    </submittedName>
</protein>
<dbReference type="GO" id="GO:0004672">
    <property type="term" value="F:protein kinase activity"/>
    <property type="evidence" value="ECO:0007669"/>
    <property type="project" value="InterPro"/>
</dbReference>
<feature type="domain" description="Protein kinase" evidence="3">
    <location>
        <begin position="11"/>
        <end position="279"/>
    </location>
</feature>
<keyword evidence="1" id="KW-0067">ATP-binding</keyword>
<evidence type="ECO:0000313" key="4">
    <source>
        <dbReference type="EMBL" id="JAP91318.1"/>
    </source>
</evidence>
<gene>
    <name evidence="4" type="ORF">TPC1_17106</name>
</gene>
<evidence type="ECO:0000259" key="3">
    <source>
        <dbReference type="PROSITE" id="PS50011"/>
    </source>
</evidence>
<keyword evidence="4" id="KW-0808">Transferase</keyword>
<sequence length="331" mass="38710">MEKGTKIANYYELESKIGAGAFGEIWQGKNLKTNDKVAIKLEPIEAKPPQLLYESKLYKLLSGGVGIPYIYHFGADESLKMNTLVMDLLGPSLEDLFSSCKRNFTLKTTLMLADQMLTRIEFLHLKTFMHRDQKPDNYCIGRGRRKQTVFLIDYGLSKRYQIQNQHIPYKEHKSLTGTARYCSINTHLGIEQSRRDDLESLGYILVYFIKGSLPWQGLKAATKKQKYEKILERKLAIPVEQLTRGHPSEFGAYLHYCKSLRFDDRPDYGYLRKLFRELFVREGYIYDYSFDWNEQGIDTDSFFQKAREKSDDGEDEKDDQKENQNPEDFQF</sequence>
<dbReference type="InterPro" id="IPR017441">
    <property type="entry name" value="Protein_kinase_ATP_BS"/>
</dbReference>
<dbReference type="InterPro" id="IPR000719">
    <property type="entry name" value="Prot_kinase_dom"/>
</dbReference>
<feature type="region of interest" description="Disordered" evidence="2">
    <location>
        <begin position="303"/>
        <end position="331"/>
    </location>
</feature>
<reference evidence="4" key="1">
    <citation type="submission" date="2015-07" db="EMBL/GenBank/DDBJ databases">
        <title>Adaptation to a free-living lifestyle via gene acquisitions in the diplomonad Trepomonas sp. PC1.</title>
        <authorList>
            <person name="Xu F."/>
            <person name="Jerlstrom-Hultqvist J."/>
            <person name="Kolisko M."/>
            <person name="Simpson A.G.B."/>
            <person name="Roger A.J."/>
            <person name="Svard S.G."/>
            <person name="Andersson J.O."/>
        </authorList>
    </citation>
    <scope>NUCLEOTIDE SEQUENCE</scope>
    <source>
        <strain evidence="4">PC1</strain>
    </source>
</reference>